<dbReference type="SUPFAM" id="SSF48371">
    <property type="entry name" value="ARM repeat"/>
    <property type="match status" value="1"/>
</dbReference>
<dbReference type="InterPro" id="IPR004155">
    <property type="entry name" value="PBS_lyase_HEAT"/>
</dbReference>
<dbReference type="Proteomes" id="UP000658514">
    <property type="component" value="Unassembled WGS sequence"/>
</dbReference>
<dbReference type="SUPFAM" id="SSF47090">
    <property type="entry name" value="PGBD-like"/>
    <property type="match status" value="1"/>
</dbReference>
<organism evidence="8 9">
    <name type="scientific">Calothrix parietina FACHB-288</name>
    <dbReference type="NCBI Taxonomy" id="2692896"/>
    <lineage>
        <taxon>Bacteria</taxon>
        <taxon>Bacillati</taxon>
        <taxon>Cyanobacteriota</taxon>
        <taxon>Cyanophyceae</taxon>
        <taxon>Nostocales</taxon>
        <taxon>Calotrichaceae</taxon>
        <taxon>Calothrix</taxon>
    </lineage>
</organism>
<keyword evidence="3" id="KW-0605">Phycobilisome</keyword>
<dbReference type="Gene3D" id="1.25.10.10">
    <property type="entry name" value="Leucine-rich Repeat Variant"/>
    <property type="match status" value="1"/>
</dbReference>
<sequence length="382" mass="42195">MRPCHSSIPILACFLYLGLYQTPANPAIRNLPQQILILPQISTTEAVLATILRPDSTGSDVETLQTQLKELGYYKDVVDGKYKETTKTAVAEFQKAQGLEADGIFGNTTKKSIQSAIAAKKSFTASPVPTSKPSEQNSPKHNVIRWSLLGLGILGSIGAIVYFVRKFTPSKQLLHLETSDTQTRTETNNSTIPLLPESKASPEEQQDDAAIADSPDAASMTPKLLPPANTSRLAKVNIVDELINDLYNPDPAKRHKAIWDLGQQGDSRAIQPLLDLMLDADSQQHSLILAALSEIGIRTLKPMNRALAISIQNESPQVRQNAIRDLTRVYDMMSQVSQMLRHAVEDPDLEVQSTARYALNQINRIRVVCDRETLPEHEENDN</sequence>
<name>A0ABR8ABD5_9CYAN</name>
<dbReference type="InterPro" id="IPR002477">
    <property type="entry name" value="Peptidoglycan-bd-like"/>
</dbReference>
<evidence type="ECO:0000256" key="1">
    <source>
        <dbReference type="ARBA" id="ARBA00009299"/>
    </source>
</evidence>
<keyword evidence="6" id="KW-0812">Transmembrane</keyword>
<dbReference type="InterPro" id="IPR016024">
    <property type="entry name" value="ARM-type_fold"/>
</dbReference>
<evidence type="ECO:0000256" key="4">
    <source>
        <dbReference type="ARBA" id="ARBA00023239"/>
    </source>
</evidence>
<reference evidence="8 9" key="1">
    <citation type="journal article" date="2020" name="ISME J.">
        <title>Comparative genomics reveals insights into cyanobacterial evolution and habitat adaptation.</title>
        <authorList>
            <person name="Chen M.Y."/>
            <person name="Teng W.K."/>
            <person name="Zhao L."/>
            <person name="Hu C.X."/>
            <person name="Zhou Y.K."/>
            <person name="Han B.P."/>
            <person name="Song L.R."/>
            <person name="Shu W.S."/>
        </authorList>
    </citation>
    <scope>NUCLEOTIDE SEQUENCE [LARGE SCALE GENOMIC DNA]</scope>
    <source>
        <strain evidence="8 9">FACHB-288</strain>
    </source>
</reference>
<dbReference type="Gene3D" id="1.10.101.10">
    <property type="entry name" value="PGBD-like superfamily/PGBD"/>
    <property type="match status" value="1"/>
</dbReference>
<evidence type="ECO:0000313" key="9">
    <source>
        <dbReference type="Proteomes" id="UP000658514"/>
    </source>
</evidence>
<keyword evidence="6" id="KW-0472">Membrane</keyword>
<accession>A0ABR8ABD5</accession>
<evidence type="ECO:0000256" key="5">
    <source>
        <dbReference type="SAM" id="MobiDB-lite"/>
    </source>
</evidence>
<evidence type="ECO:0000259" key="7">
    <source>
        <dbReference type="Pfam" id="PF01471"/>
    </source>
</evidence>
<evidence type="ECO:0000256" key="3">
    <source>
        <dbReference type="ARBA" id="ARBA00022738"/>
    </source>
</evidence>
<evidence type="ECO:0000256" key="2">
    <source>
        <dbReference type="ARBA" id="ARBA00022549"/>
    </source>
</evidence>
<dbReference type="InterPro" id="IPR036365">
    <property type="entry name" value="PGBD-like_sf"/>
</dbReference>
<dbReference type="Pfam" id="PF01471">
    <property type="entry name" value="PG_binding_1"/>
    <property type="match status" value="1"/>
</dbReference>
<protein>
    <submittedName>
        <fullName evidence="8">Peptidoglycan-binding protein</fullName>
    </submittedName>
</protein>
<keyword evidence="2" id="KW-0042">Antenna complex</keyword>
<feature type="domain" description="Peptidoglycan binding-like" evidence="7">
    <location>
        <begin position="57"/>
        <end position="111"/>
    </location>
</feature>
<dbReference type="InterPro" id="IPR036366">
    <property type="entry name" value="PGBDSf"/>
</dbReference>
<gene>
    <name evidence="8" type="ORF">H6G24_12680</name>
</gene>
<comment type="caution">
    <text evidence="8">The sequence shown here is derived from an EMBL/GenBank/DDBJ whole genome shotgun (WGS) entry which is preliminary data.</text>
</comment>
<dbReference type="EMBL" id="JACJQH010000017">
    <property type="protein sequence ID" value="MBD2196346.1"/>
    <property type="molecule type" value="Genomic_DNA"/>
</dbReference>
<feature type="transmembrane region" description="Helical" evidence="6">
    <location>
        <begin position="143"/>
        <end position="164"/>
    </location>
</feature>
<feature type="region of interest" description="Disordered" evidence="5">
    <location>
        <begin position="178"/>
        <end position="226"/>
    </location>
</feature>
<keyword evidence="6" id="KW-1133">Transmembrane helix</keyword>
<evidence type="ECO:0000256" key="6">
    <source>
        <dbReference type="SAM" id="Phobius"/>
    </source>
</evidence>
<evidence type="ECO:0000313" key="8">
    <source>
        <dbReference type="EMBL" id="MBD2196346.1"/>
    </source>
</evidence>
<dbReference type="InterPro" id="IPR011989">
    <property type="entry name" value="ARM-like"/>
</dbReference>
<proteinExistence type="inferred from homology"/>
<keyword evidence="9" id="KW-1185">Reference proteome</keyword>
<dbReference type="Pfam" id="PF03130">
    <property type="entry name" value="HEAT_PBS"/>
    <property type="match status" value="1"/>
</dbReference>
<feature type="compositionally biased region" description="Low complexity" evidence="5">
    <location>
        <begin position="208"/>
        <end position="219"/>
    </location>
</feature>
<keyword evidence="4" id="KW-0456">Lyase</keyword>
<feature type="compositionally biased region" description="Polar residues" evidence="5">
    <location>
        <begin position="179"/>
        <end position="192"/>
    </location>
</feature>
<comment type="similarity">
    <text evidence="1">Belongs to the CpcE/RpcE/PecE family.</text>
</comment>